<comment type="similarity">
    <text evidence="1">Belongs to the ATP-dependent AMP-binding enzyme family.</text>
</comment>
<name>A0A7Y9ZJ73_9ACTN</name>
<dbReference type="GO" id="GO:0006637">
    <property type="term" value="P:acyl-CoA metabolic process"/>
    <property type="evidence" value="ECO:0007669"/>
    <property type="project" value="TreeGrafter"/>
</dbReference>
<dbReference type="InterPro" id="IPR000873">
    <property type="entry name" value="AMP-dep_synth/lig_dom"/>
</dbReference>
<dbReference type="FunFam" id="3.30.300.30:FF:000028">
    <property type="entry name" value="AMP-dependent synthetase"/>
    <property type="match status" value="1"/>
</dbReference>
<evidence type="ECO:0000313" key="8">
    <source>
        <dbReference type="EMBL" id="NYI45845.1"/>
    </source>
</evidence>
<evidence type="ECO:0000256" key="1">
    <source>
        <dbReference type="ARBA" id="ARBA00006432"/>
    </source>
</evidence>
<dbReference type="InterPro" id="IPR020845">
    <property type="entry name" value="AMP-binding_CS"/>
</dbReference>
<dbReference type="PROSITE" id="PS00455">
    <property type="entry name" value="AMP_BINDING"/>
    <property type="match status" value="1"/>
</dbReference>
<evidence type="ECO:0000259" key="6">
    <source>
        <dbReference type="Pfam" id="PF00501"/>
    </source>
</evidence>
<protein>
    <submittedName>
        <fullName evidence="8">Acetyl-CoA synthetase</fullName>
        <ecNumber evidence="8">6.2.1.1</ecNumber>
    </submittedName>
</protein>
<dbReference type="GO" id="GO:0006633">
    <property type="term" value="P:fatty acid biosynthetic process"/>
    <property type="evidence" value="ECO:0007669"/>
    <property type="project" value="TreeGrafter"/>
</dbReference>
<keyword evidence="4" id="KW-0067">ATP-binding</keyword>
<dbReference type="RefSeq" id="WP_179649560.1">
    <property type="nucleotide sequence ID" value="NZ_JACBZM010000001.1"/>
</dbReference>
<comment type="caution">
    <text evidence="8">The sequence shown here is derived from an EMBL/GenBank/DDBJ whole genome shotgun (WGS) entry which is preliminary data.</text>
</comment>
<dbReference type="GO" id="GO:0015645">
    <property type="term" value="F:fatty acid ligase activity"/>
    <property type="evidence" value="ECO:0007669"/>
    <property type="project" value="TreeGrafter"/>
</dbReference>
<dbReference type="InterPro" id="IPR042099">
    <property type="entry name" value="ANL_N_sf"/>
</dbReference>
<sequence length="574" mass="61989">MSITTPVSTGLGATRDRLLALRTDHAAAVEEFRWPDVGPTFNFVHDWFDAYARGNDQPGLVIVEEDGARASYTFGELVTRSEQVANHLSALGVRAGDSVVVMLGNQVELWESMLALIRLGAVIMPTTTAVGPAELVDRLARGNAHAVVCNAADTAKFDEVPGDYLRVAVGEVPEGWSPYAAAFATPAAPVPHPGNASDDRLLLYFTSGTTSRPKLVEHTHTSYPVGHLSTMYWLGLQPGDVHLNISSPGWAKHAWSNFFAPWLAEATVFVYNYARFDAAALLERIRSEGVTTFCAPPTVWRMLINADLSGGKGALREAIAAGEPLNPEVISQVEKHWGLTIRDGFGQTEMTAAIANPPGQPVTSGSMGRPLPGVPVVLVDPLEGTVVDGVGEGEICLDLSVRDGAGPLPLMTGYQGDPEKNAEAMAGGFYHTGDVAARDENGYITYIGRTDDVFKASDYKVSPFELESVLIEHPAVAEAAVVPAPDPVRLAVPKAYVALVDGHEPTAETAESILRYAREHLAPYLRVRRLEFHELPKTISGKIRRVELRQRETEVEGNRPAGEYRDEDFPALKG</sequence>
<organism evidence="8 9">
    <name type="scientific">Nocardioides aromaticivorans</name>
    <dbReference type="NCBI Taxonomy" id="200618"/>
    <lineage>
        <taxon>Bacteria</taxon>
        <taxon>Bacillati</taxon>
        <taxon>Actinomycetota</taxon>
        <taxon>Actinomycetes</taxon>
        <taxon>Propionibacteriales</taxon>
        <taxon>Nocardioidaceae</taxon>
        <taxon>Nocardioides</taxon>
    </lineage>
</organism>
<dbReference type="Pfam" id="PF13193">
    <property type="entry name" value="AMP-binding_C"/>
    <property type="match status" value="1"/>
</dbReference>
<dbReference type="Pfam" id="PF00501">
    <property type="entry name" value="AMP-binding"/>
    <property type="match status" value="1"/>
</dbReference>
<dbReference type="EMBL" id="JACBZM010000001">
    <property type="protein sequence ID" value="NYI45845.1"/>
    <property type="molecule type" value="Genomic_DNA"/>
</dbReference>
<dbReference type="EC" id="6.2.1.1" evidence="8"/>
<dbReference type="InterPro" id="IPR045851">
    <property type="entry name" value="AMP-bd_C_sf"/>
</dbReference>
<dbReference type="PANTHER" id="PTHR43605">
    <property type="entry name" value="ACYL-COENZYME A SYNTHETASE"/>
    <property type="match status" value="1"/>
</dbReference>
<reference evidence="8 9" key="1">
    <citation type="submission" date="2020-07" db="EMBL/GenBank/DDBJ databases">
        <title>Sequencing the genomes of 1000 actinobacteria strains.</title>
        <authorList>
            <person name="Klenk H.-P."/>
        </authorList>
    </citation>
    <scope>NUCLEOTIDE SEQUENCE [LARGE SCALE GENOMIC DNA]</scope>
    <source>
        <strain evidence="8 9">DSM 15131</strain>
    </source>
</reference>
<gene>
    <name evidence="8" type="ORF">BJ993_002925</name>
</gene>
<evidence type="ECO:0000313" key="9">
    <source>
        <dbReference type="Proteomes" id="UP000562045"/>
    </source>
</evidence>
<evidence type="ECO:0000256" key="2">
    <source>
        <dbReference type="ARBA" id="ARBA00022598"/>
    </source>
</evidence>
<feature type="domain" description="AMP-dependent synthetase/ligase" evidence="6">
    <location>
        <begin position="57"/>
        <end position="397"/>
    </location>
</feature>
<dbReference type="Gene3D" id="3.40.50.12780">
    <property type="entry name" value="N-terminal domain of ligase-like"/>
    <property type="match status" value="1"/>
</dbReference>
<dbReference type="GO" id="GO:0005524">
    <property type="term" value="F:ATP binding"/>
    <property type="evidence" value="ECO:0007669"/>
    <property type="project" value="UniProtKB-KW"/>
</dbReference>
<dbReference type="InterPro" id="IPR025110">
    <property type="entry name" value="AMP-bd_C"/>
</dbReference>
<accession>A0A7Y9ZJ73</accession>
<dbReference type="Proteomes" id="UP000562045">
    <property type="component" value="Unassembled WGS sequence"/>
</dbReference>
<dbReference type="AlphaFoldDB" id="A0A7Y9ZJ73"/>
<dbReference type="SUPFAM" id="SSF56801">
    <property type="entry name" value="Acetyl-CoA synthetase-like"/>
    <property type="match status" value="1"/>
</dbReference>
<evidence type="ECO:0000256" key="5">
    <source>
        <dbReference type="SAM" id="MobiDB-lite"/>
    </source>
</evidence>
<keyword evidence="2 8" id="KW-0436">Ligase</keyword>
<evidence type="ECO:0000259" key="7">
    <source>
        <dbReference type="Pfam" id="PF13193"/>
    </source>
</evidence>
<keyword evidence="3" id="KW-0547">Nucleotide-binding</keyword>
<dbReference type="Gene3D" id="3.30.300.30">
    <property type="match status" value="1"/>
</dbReference>
<dbReference type="PANTHER" id="PTHR43605:SF10">
    <property type="entry name" value="ACYL-COA SYNTHETASE MEDIUM CHAIN FAMILY MEMBER 3"/>
    <property type="match status" value="1"/>
</dbReference>
<evidence type="ECO:0000256" key="4">
    <source>
        <dbReference type="ARBA" id="ARBA00022840"/>
    </source>
</evidence>
<feature type="region of interest" description="Disordered" evidence="5">
    <location>
        <begin position="552"/>
        <end position="574"/>
    </location>
</feature>
<proteinExistence type="inferred from homology"/>
<feature type="domain" description="AMP-binding enzyme C-terminal" evidence="7">
    <location>
        <begin position="465"/>
        <end position="542"/>
    </location>
</feature>
<dbReference type="GO" id="GO:0003987">
    <property type="term" value="F:acetate-CoA ligase activity"/>
    <property type="evidence" value="ECO:0007669"/>
    <property type="project" value="UniProtKB-EC"/>
</dbReference>
<dbReference type="InterPro" id="IPR051087">
    <property type="entry name" value="Mitochondrial_ACSM"/>
</dbReference>
<dbReference type="GO" id="GO:0004321">
    <property type="term" value="F:fatty-acyl-CoA synthase activity"/>
    <property type="evidence" value="ECO:0007669"/>
    <property type="project" value="TreeGrafter"/>
</dbReference>
<evidence type="ECO:0000256" key="3">
    <source>
        <dbReference type="ARBA" id="ARBA00022741"/>
    </source>
</evidence>